<dbReference type="PANTHER" id="PTHR21354:SF0">
    <property type="entry name" value="ZINC FINGER PROTEIN 511"/>
    <property type="match status" value="1"/>
</dbReference>
<dbReference type="InterPro" id="IPR013087">
    <property type="entry name" value="Znf_C2H2_type"/>
</dbReference>
<dbReference type="AlphaFoldDB" id="A0A8J1UNM1"/>
<dbReference type="InterPro" id="IPR039258">
    <property type="entry name" value="ZNF511"/>
</dbReference>
<dbReference type="Gene3D" id="3.30.160.60">
    <property type="entry name" value="Classic Zinc Finger"/>
    <property type="match status" value="1"/>
</dbReference>
<evidence type="ECO:0000313" key="2">
    <source>
        <dbReference type="EMBL" id="CAH1793006.1"/>
    </source>
</evidence>
<accession>A0A8J1UNM1</accession>
<dbReference type="EMBL" id="CAIIXF020000008">
    <property type="protein sequence ID" value="CAH1793006.1"/>
    <property type="molecule type" value="Genomic_DNA"/>
</dbReference>
<evidence type="ECO:0000256" key="1">
    <source>
        <dbReference type="SAM" id="MobiDB-lite"/>
    </source>
</evidence>
<sequence>MDSETAKVKNRDDWQWSPQKRRLGELDYFFEEGDLVCYAKHTNTPLDGVDWLDNLNKVPEFPCSLANCNKVFDTLVSYELHYNSCHRNVCQECKRSFPSNHLLDIHLLEWHNALFDSMAKNQNMYQCLIETCTEKFNSSKSRKDHLIKVHKYPSNFRFDKPRSKSKAKKKTDKDLENMEVAQCGSCTDKPNIESMDINEPASNENTKSQPKRIFSYKVPENISFGQGISRGFHRPRGRGRGHGGKVNPKKQWYNAGKDPDMDTSVNIDEVKMDDLASALDTVEK</sequence>
<gene>
    <name evidence="2" type="ORF">OFUS_LOCUS17910</name>
</gene>
<dbReference type="OrthoDB" id="18440at2759"/>
<organism evidence="2 3">
    <name type="scientific">Owenia fusiformis</name>
    <name type="common">Polychaete worm</name>
    <dbReference type="NCBI Taxonomy" id="6347"/>
    <lineage>
        <taxon>Eukaryota</taxon>
        <taxon>Metazoa</taxon>
        <taxon>Spiralia</taxon>
        <taxon>Lophotrochozoa</taxon>
        <taxon>Annelida</taxon>
        <taxon>Polychaeta</taxon>
        <taxon>Sedentaria</taxon>
        <taxon>Canalipalpata</taxon>
        <taxon>Sabellida</taxon>
        <taxon>Oweniida</taxon>
        <taxon>Oweniidae</taxon>
        <taxon>Owenia</taxon>
    </lineage>
</organism>
<dbReference type="Proteomes" id="UP000749559">
    <property type="component" value="Unassembled WGS sequence"/>
</dbReference>
<dbReference type="SMART" id="SM00355">
    <property type="entry name" value="ZnF_C2H2"/>
    <property type="match status" value="3"/>
</dbReference>
<keyword evidence="3" id="KW-1185">Reference proteome</keyword>
<protein>
    <submittedName>
        <fullName evidence="2">Uncharacterized protein</fullName>
    </submittedName>
</protein>
<evidence type="ECO:0000313" key="3">
    <source>
        <dbReference type="Proteomes" id="UP000749559"/>
    </source>
</evidence>
<comment type="caution">
    <text evidence="2">The sequence shown here is derived from an EMBL/GenBank/DDBJ whole genome shotgun (WGS) entry which is preliminary data.</text>
</comment>
<name>A0A8J1UNM1_OWEFU</name>
<reference evidence="2" key="1">
    <citation type="submission" date="2022-03" db="EMBL/GenBank/DDBJ databases">
        <authorList>
            <person name="Martin C."/>
        </authorList>
    </citation>
    <scope>NUCLEOTIDE SEQUENCE</scope>
</reference>
<dbReference type="PANTHER" id="PTHR21354">
    <property type="entry name" value="ZINC FINGER PROTEIN 511"/>
    <property type="match status" value="1"/>
</dbReference>
<dbReference type="PROSITE" id="PS00028">
    <property type="entry name" value="ZINC_FINGER_C2H2_1"/>
    <property type="match status" value="3"/>
</dbReference>
<feature type="compositionally biased region" description="Basic residues" evidence="1">
    <location>
        <begin position="231"/>
        <end position="243"/>
    </location>
</feature>
<proteinExistence type="predicted"/>
<feature type="region of interest" description="Disordered" evidence="1">
    <location>
        <begin position="225"/>
        <end position="265"/>
    </location>
</feature>